<dbReference type="EMBL" id="QMHM01000012">
    <property type="protein sequence ID" value="RAV78625.1"/>
    <property type="molecule type" value="Genomic_DNA"/>
</dbReference>
<protein>
    <submittedName>
        <fullName evidence="1">Uncharacterized protein</fullName>
    </submittedName>
</protein>
<dbReference type="Proteomes" id="UP000251923">
    <property type="component" value="Unassembled WGS sequence"/>
</dbReference>
<dbReference type="AlphaFoldDB" id="A0A178HE53"/>
<accession>A0A178HE53</accession>
<organism evidence="1 2">
    <name type="scientific">Aerococcus urinae</name>
    <dbReference type="NCBI Taxonomy" id="1376"/>
    <lineage>
        <taxon>Bacteria</taxon>
        <taxon>Bacillati</taxon>
        <taxon>Bacillota</taxon>
        <taxon>Bacilli</taxon>
        <taxon>Lactobacillales</taxon>
        <taxon>Aerococcaceae</taxon>
        <taxon>Aerococcus</taxon>
    </lineage>
</organism>
<dbReference type="RefSeq" id="WP_064293004.1">
    <property type="nucleotide sequence ID" value="NZ_JASODG010000008.1"/>
</dbReference>
<proteinExistence type="predicted"/>
<reference evidence="1 2" key="1">
    <citation type="submission" date="2018-04" db="EMBL/GenBank/DDBJ databases">
        <title>Aerococcus urinae genomes.</title>
        <authorList>
            <person name="Hilt E."/>
            <person name="Gilbert N.M."/>
            <person name="Thomas-White K."/>
            <person name="Putonti C."/>
            <person name="Lewis A.L."/>
            <person name="Visck K.L."/>
            <person name="Wolfe A.J."/>
        </authorList>
    </citation>
    <scope>NUCLEOTIDE SEQUENCE [LARGE SCALE GENOMIC DNA]</scope>
    <source>
        <strain evidence="1 2">UMB7480</strain>
    </source>
</reference>
<comment type="caution">
    <text evidence="1">The sequence shown here is derived from an EMBL/GenBank/DDBJ whole genome shotgun (WGS) entry which is preliminary data.</text>
</comment>
<name>A0A178HE53_9LACT</name>
<gene>
    <name evidence="1" type="ORF">DBT54_06965</name>
</gene>
<evidence type="ECO:0000313" key="1">
    <source>
        <dbReference type="EMBL" id="RAV78625.1"/>
    </source>
</evidence>
<dbReference type="GeneID" id="86970970"/>
<evidence type="ECO:0000313" key="2">
    <source>
        <dbReference type="Proteomes" id="UP000251923"/>
    </source>
</evidence>
<sequence>MPRYRKLYDEDGNEFIVEEKLKGEELEEFGDALQGCGASLQGCGCLLTLFITIPILLMLAGIF</sequence>